<sequence>MLLRSYAYLLRKPSPFVAVFLVPKVVLVPQQAEAIKKHTDLKVGMYWGDMGIDYWDAVTWKEEMNKHEILVMTPQILLDGLRLSYFKLNMIKVLILDECHHARGFYHHRLKASDSNPSRDFCDDPASPIKVNKVPSFLYCYFSSMLIPYCLEKTNQRSIVFQHNRSLENLDLNEAQAESIRKNISRVKSTLLYCLNGLGVWLALKAAETISCYKSDFFAWEQLDGFGETIMKKFGSDAFQALVTYIPSGILQFAERIGDLPCYPYMLMFVLSFSLFTLNSGAGWSIGDDSKFNMDSGLLTEKIVCLVESLLEYRSECMHDH</sequence>
<dbReference type="GO" id="GO:0005524">
    <property type="term" value="F:ATP binding"/>
    <property type="evidence" value="ECO:0007669"/>
    <property type="project" value="InterPro"/>
</dbReference>
<dbReference type="STRING" id="55188.A0A2H5PT43"/>
<dbReference type="PROSITE" id="PS51192">
    <property type="entry name" value="HELICASE_ATP_BIND_1"/>
    <property type="match status" value="1"/>
</dbReference>
<dbReference type="Gene3D" id="3.40.50.300">
    <property type="entry name" value="P-loop containing nucleotide triphosphate hydrolases"/>
    <property type="match status" value="1"/>
</dbReference>
<dbReference type="InterPro" id="IPR051363">
    <property type="entry name" value="RLR_Helicase"/>
</dbReference>
<dbReference type="EMBL" id="BDQV01000121">
    <property type="protein sequence ID" value="GAY55524.1"/>
    <property type="molecule type" value="Genomic_DNA"/>
</dbReference>
<dbReference type="SUPFAM" id="SSF52540">
    <property type="entry name" value="P-loop containing nucleoside triphosphate hydrolases"/>
    <property type="match status" value="1"/>
</dbReference>
<evidence type="ECO:0000313" key="2">
    <source>
        <dbReference type="EMBL" id="GAY55524.1"/>
    </source>
</evidence>
<name>A0A2H5PT43_CITUN</name>
<dbReference type="Pfam" id="PF00270">
    <property type="entry name" value="DEAD"/>
    <property type="match status" value="1"/>
</dbReference>
<dbReference type="Proteomes" id="UP000236630">
    <property type="component" value="Unassembled WGS sequence"/>
</dbReference>
<proteinExistence type="predicted"/>
<keyword evidence="3" id="KW-1185">Reference proteome</keyword>
<evidence type="ECO:0000259" key="1">
    <source>
        <dbReference type="PROSITE" id="PS51192"/>
    </source>
</evidence>
<organism evidence="2 3">
    <name type="scientific">Citrus unshiu</name>
    <name type="common">Satsuma mandarin</name>
    <name type="synonym">Citrus nobilis var. unshiu</name>
    <dbReference type="NCBI Taxonomy" id="55188"/>
    <lineage>
        <taxon>Eukaryota</taxon>
        <taxon>Viridiplantae</taxon>
        <taxon>Streptophyta</taxon>
        <taxon>Embryophyta</taxon>
        <taxon>Tracheophyta</taxon>
        <taxon>Spermatophyta</taxon>
        <taxon>Magnoliopsida</taxon>
        <taxon>eudicotyledons</taxon>
        <taxon>Gunneridae</taxon>
        <taxon>Pentapetalae</taxon>
        <taxon>rosids</taxon>
        <taxon>malvids</taxon>
        <taxon>Sapindales</taxon>
        <taxon>Rutaceae</taxon>
        <taxon>Aurantioideae</taxon>
        <taxon>Citrus</taxon>
    </lineage>
</organism>
<accession>A0A2H5PT43</accession>
<evidence type="ECO:0000313" key="3">
    <source>
        <dbReference type="Proteomes" id="UP000236630"/>
    </source>
</evidence>
<dbReference type="InterPro" id="IPR014001">
    <property type="entry name" value="Helicase_ATP-bd"/>
</dbReference>
<dbReference type="AlphaFoldDB" id="A0A2H5PT43"/>
<comment type="caution">
    <text evidence="2">The sequence shown here is derived from an EMBL/GenBank/DDBJ whole genome shotgun (WGS) entry which is preliminary data.</text>
</comment>
<dbReference type="GO" id="GO:0005737">
    <property type="term" value="C:cytoplasm"/>
    <property type="evidence" value="ECO:0007669"/>
    <property type="project" value="TreeGrafter"/>
</dbReference>
<feature type="domain" description="Helicase ATP-binding" evidence="1">
    <location>
        <begin position="1"/>
        <end position="134"/>
    </location>
</feature>
<reference evidence="2 3" key="1">
    <citation type="journal article" date="2017" name="Front. Genet.">
        <title>Draft sequencing of the heterozygous diploid genome of Satsuma (Citrus unshiu Marc.) using a hybrid assembly approach.</title>
        <authorList>
            <person name="Shimizu T."/>
            <person name="Tanizawa Y."/>
            <person name="Mochizuki T."/>
            <person name="Nagasaki H."/>
            <person name="Yoshioka T."/>
            <person name="Toyoda A."/>
            <person name="Fujiyama A."/>
            <person name="Kaminuma E."/>
            <person name="Nakamura Y."/>
        </authorList>
    </citation>
    <scope>NUCLEOTIDE SEQUENCE [LARGE SCALE GENOMIC DNA]</scope>
    <source>
        <strain evidence="3">cv. Miyagawa wase</strain>
    </source>
</reference>
<dbReference type="PANTHER" id="PTHR14074:SF16">
    <property type="entry name" value="ANTIVIRAL INNATE IMMUNE RESPONSE RECEPTOR RIG-I"/>
    <property type="match status" value="1"/>
</dbReference>
<dbReference type="InterPro" id="IPR027417">
    <property type="entry name" value="P-loop_NTPase"/>
</dbReference>
<protein>
    <recommendedName>
        <fullName evidence="1">Helicase ATP-binding domain-containing protein</fullName>
    </recommendedName>
</protein>
<dbReference type="PANTHER" id="PTHR14074">
    <property type="entry name" value="HELICASE WITH DEATH DOMAIN-RELATED"/>
    <property type="match status" value="1"/>
</dbReference>
<dbReference type="InterPro" id="IPR011545">
    <property type="entry name" value="DEAD/DEAH_box_helicase_dom"/>
</dbReference>
<gene>
    <name evidence="2" type="ORF">CUMW_164830</name>
</gene>
<dbReference type="GO" id="GO:0003676">
    <property type="term" value="F:nucleic acid binding"/>
    <property type="evidence" value="ECO:0007669"/>
    <property type="project" value="InterPro"/>
</dbReference>